<reference evidence="5 6" key="1">
    <citation type="submission" date="2020-05" db="EMBL/GenBank/DDBJ databases">
        <title>Distinct polysaccharide utilization as determinants for interspecies competition between intestinal Prevotella spp.</title>
        <authorList>
            <person name="Galvez E.J.C."/>
            <person name="Iljazovic A."/>
            <person name="Strowig T."/>
        </authorList>
    </citation>
    <scope>NUCLEOTIDE SEQUENCE [LARGE SCALE GENOMIC DNA]</scope>
    <source>
        <strain evidence="5 6">PROD</strain>
    </source>
</reference>
<dbReference type="GeneID" id="82156641"/>
<keyword evidence="1" id="KW-0805">Transcription regulation</keyword>
<dbReference type="EMBL" id="JABKKE010000002">
    <property type="protein sequence ID" value="NPE13221.1"/>
    <property type="molecule type" value="Genomic_DNA"/>
</dbReference>
<dbReference type="InterPro" id="IPR036390">
    <property type="entry name" value="WH_DNA-bd_sf"/>
</dbReference>
<dbReference type="CDD" id="cd00038">
    <property type="entry name" value="CAP_ED"/>
    <property type="match status" value="1"/>
</dbReference>
<evidence type="ECO:0000313" key="6">
    <source>
        <dbReference type="Proteomes" id="UP001193734"/>
    </source>
</evidence>
<sequence length="225" mass="26023">MPKLQLYDKLLQFPMFQGMSRADLLQMVTHTRLDFVKFPEGKRILKTGERCDRFYFLINGALKIETASEDHGYTVSEEITAPYIIQPECIFGLSLRFRSTVQTLTDTNLITIDKKEIVNLTENFIVFRLNMLNMFAMNIQKQILTQWQSPPKSLEERIVRFFSVHCQQPTGKKTVSIYMERLAAEVNDSRLDISRALNKMQNEGLLQLSRGRITIPALEKLISGI</sequence>
<dbReference type="InterPro" id="IPR012318">
    <property type="entry name" value="HTH_CRP"/>
</dbReference>
<dbReference type="Proteomes" id="UP001193734">
    <property type="component" value="Unassembled WGS sequence"/>
</dbReference>
<keyword evidence="3" id="KW-0804">Transcription</keyword>
<dbReference type="InterPro" id="IPR014710">
    <property type="entry name" value="RmlC-like_jellyroll"/>
</dbReference>
<dbReference type="InterPro" id="IPR000595">
    <property type="entry name" value="cNMP-bd_dom"/>
</dbReference>
<evidence type="ECO:0000259" key="4">
    <source>
        <dbReference type="PROSITE" id="PS50042"/>
    </source>
</evidence>
<proteinExistence type="predicted"/>
<gene>
    <name evidence="5" type="ORF">HPS55_02570</name>
</gene>
<keyword evidence="2" id="KW-0238">DNA-binding</keyword>
<comment type="caution">
    <text evidence="5">The sequence shown here is derived from an EMBL/GenBank/DDBJ whole genome shotgun (WGS) entry which is preliminary data.</text>
</comment>
<dbReference type="SUPFAM" id="SSF46785">
    <property type="entry name" value="Winged helix' DNA-binding domain"/>
    <property type="match status" value="1"/>
</dbReference>
<dbReference type="RefSeq" id="WP_172176877.1">
    <property type="nucleotide sequence ID" value="NZ_CASGIA010000024.1"/>
</dbReference>
<dbReference type="Gene3D" id="2.60.120.10">
    <property type="entry name" value="Jelly Rolls"/>
    <property type="match status" value="1"/>
</dbReference>
<accession>A0ABX2ASW9</accession>
<dbReference type="SMART" id="SM00100">
    <property type="entry name" value="cNMP"/>
    <property type="match status" value="1"/>
</dbReference>
<evidence type="ECO:0000256" key="2">
    <source>
        <dbReference type="ARBA" id="ARBA00023125"/>
    </source>
</evidence>
<protein>
    <submittedName>
        <fullName evidence="5">Crp/Fnr family transcriptional regulator</fullName>
    </submittedName>
</protein>
<feature type="domain" description="Cyclic nucleotide-binding" evidence="4">
    <location>
        <begin position="15"/>
        <end position="120"/>
    </location>
</feature>
<dbReference type="Pfam" id="PF00027">
    <property type="entry name" value="cNMP_binding"/>
    <property type="match status" value="1"/>
</dbReference>
<dbReference type="PROSITE" id="PS50042">
    <property type="entry name" value="CNMP_BINDING_3"/>
    <property type="match status" value="1"/>
</dbReference>
<organism evidence="5 6">
    <name type="scientific">Xylanibacter rodentium</name>
    <dbReference type="NCBI Taxonomy" id="2736289"/>
    <lineage>
        <taxon>Bacteria</taxon>
        <taxon>Pseudomonadati</taxon>
        <taxon>Bacteroidota</taxon>
        <taxon>Bacteroidia</taxon>
        <taxon>Bacteroidales</taxon>
        <taxon>Prevotellaceae</taxon>
        <taxon>Xylanibacter</taxon>
    </lineage>
</organism>
<dbReference type="Pfam" id="PF13545">
    <property type="entry name" value="HTH_Crp_2"/>
    <property type="match status" value="1"/>
</dbReference>
<evidence type="ECO:0000256" key="1">
    <source>
        <dbReference type="ARBA" id="ARBA00023015"/>
    </source>
</evidence>
<dbReference type="SUPFAM" id="SSF51206">
    <property type="entry name" value="cAMP-binding domain-like"/>
    <property type="match status" value="1"/>
</dbReference>
<evidence type="ECO:0000313" key="5">
    <source>
        <dbReference type="EMBL" id="NPE13221.1"/>
    </source>
</evidence>
<keyword evidence="6" id="KW-1185">Reference proteome</keyword>
<name>A0ABX2ASW9_9BACT</name>
<evidence type="ECO:0000256" key="3">
    <source>
        <dbReference type="ARBA" id="ARBA00023163"/>
    </source>
</evidence>
<dbReference type="InterPro" id="IPR018490">
    <property type="entry name" value="cNMP-bd_dom_sf"/>
</dbReference>